<evidence type="ECO:0000313" key="1">
    <source>
        <dbReference type="EMBL" id="KAJ8910460.1"/>
    </source>
</evidence>
<dbReference type="Proteomes" id="UP001159042">
    <property type="component" value="Unassembled WGS sequence"/>
</dbReference>
<organism evidence="1 2">
    <name type="scientific">Exocentrus adspersus</name>
    <dbReference type="NCBI Taxonomy" id="1586481"/>
    <lineage>
        <taxon>Eukaryota</taxon>
        <taxon>Metazoa</taxon>
        <taxon>Ecdysozoa</taxon>
        <taxon>Arthropoda</taxon>
        <taxon>Hexapoda</taxon>
        <taxon>Insecta</taxon>
        <taxon>Pterygota</taxon>
        <taxon>Neoptera</taxon>
        <taxon>Endopterygota</taxon>
        <taxon>Coleoptera</taxon>
        <taxon>Polyphaga</taxon>
        <taxon>Cucujiformia</taxon>
        <taxon>Chrysomeloidea</taxon>
        <taxon>Cerambycidae</taxon>
        <taxon>Lamiinae</taxon>
        <taxon>Acanthocinini</taxon>
        <taxon>Exocentrus</taxon>
    </lineage>
</organism>
<dbReference type="EMBL" id="JANEYG010000292">
    <property type="protein sequence ID" value="KAJ8910460.1"/>
    <property type="molecule type" value="Genomic_DNA"/>
</dbReference>
<evidence type="ECO:0000313" key="2">
    <source>
        <dbReference type="Proteomes" id="UP001159042"/>
    </source>
</evidence>
<sequence length="78" mass="9169">MYEYSSVNVKFSLSWQAKKSKVNFRKLYDENREAYDLLSLQEYFNNPVVIRAPGVFESLVRGIATQSSQKIDRHYAED</sequence>
<keyword evidence="2" id="KW-1185">Reference proteome</keyword>
<feature type="non-terminal residue" evidence="1">
    <location>
        <position position="78"/>
    </location>
</feature>
<comment type="caution">
    <text evidence="1">The sequence shown here is derived from an EMBL/GenBank/DDBJ whole genome shotgun (WGS) entry which is preliminary data.</text>
</comment>
<dbReference type="AlphaFoldDB" id="A0AAV8V8Z6"/>
<gene>
    <name evidence="1" type="ORF">NQ315_008873</name>
</gene>
<name>A0AAV8V8Z6_9CUCU</name>
<proteinExistence type="predicted"/>
<protein>
    <submittedName>
        <fullName evidence="1">Uncharacterized protein</fullName>
    </submittedName>
</protein>
<accession>A0AAV8V8Z6</accession>
<reference evidence="1 2" key="1">
    <citation type="journal article" date="2023" name="Insect Mol. Biol.">
        <title>Genome sequencing provides insights into the evolution of gene families encoding plant cell wall-degrading enzymes in longhorned beetles.</title>
        <authorList>
            <person name="Shin N.R."/>
            <person name="Okamura Y."/>
            <person name="Kirsch R."/>
            <person name="Pauchet Y."/>
        </authorList>
    </citation>
    <scope>NUCLEOTIDE SEQUENCE [LARGE SCALE GENOMIC DNA]</scope>
    <source>
        <strain evidence="1">EAD_L_NR</strain>
    </source>
</reference>